<evidence type="ECO:0000313" key="1">
    <source>
        <dbReference type="EMBL" id="AND39615.1"/>
    </source>
</evidence>
<sequence length="106" mass="11871">MALIPLKQIVTVIRQGEVDRWGNPVTPVQRIPLKCRVDDTSQKVQNSIGDEVVAGMEITLDKLADIRYSDQLEYINELNITVKSTPIKIEIVRALNGKPILTVVYA</sequence>
<dbReference type="EMBL" id="CP015506">
    <property type="protein sequence ID" value="AND39615.1"/>
    <property type="molecule type" value="Genomic_DNA"/>
</dbReference>
<dbReference type="STRING" id="1196031.A361_10860"/>
<evidence type="ECO:0000313" key="2">
    <source>
        <dbReference type="Proteomes" id="UP000077856"/>
    </source>
</evidence>
<reference evidence="1 2" key="1">
    <citation type="submission" date="2016-04" db="EMBL/GenBank/DDBJ databases">
        <title>Complete genome sequence of Bacillus oceanisediminis strain 2691.</title>
        <authorList>
            <person name="Jeong H."/>
            <person name="Kim H.J."/>
            <person name="Lee D.-W."/>
        </authorList>
    </citation>
    <scope>NUCLEOTIDE SEQUENCE [LARGE SCALE GENOMIC DNA]</scope>
    <source>
        <strain evidence="1 2">2691</strain>
    </source>
</reference>
<organism evidence="1 2">
    <name type="scientific">Cytobacillus oceanisediminis 2691</name>
    <dbReference type="NCBI Taxonomy" id="1196031"/>
    <lineage>
        <taxon>Bacteria</taxon>
        <taxon>Bacillati</taxon>
        <taxon>Bacillota</taxon>
        <taxon>Bacilli</taxon>
        <taxon>Bacillales</taxon>
        <taxon>Bacillaceae</taxon>
        <taxon>Cytobacillus</taxon>
    </lineage>
</organism>
<gene>
    <name evidence="1" type="ORF">A361_10860</name>
</gene>
<name>A0A169FLY2_9BACI</name>
<dbReference type="RefSeq" id="WP_019381936.1">
    <property type="nucleotide sequence ID" value="NZ_CP015506.1"/>
</dbReference>
<dbReference type="eggNOG" id="ENOG503063H">
    <property type="taxonomic scope" value="Bacteria"/>
</dbReference>
<dbReference type="KEGG" id="bon:A361_10860"/>
<dbReference type="AlphaFoldDB" id="A0A169FLY2"/>
<accession>A0A169FLY2</accession>
<proteinExistence type="predicted"/>
<dbReference type="Proteomes" id="UP000077856">
    <property type="component" value="Chromosome"/>
</dbReference>
<protein>
    <submittedName>
        <fullName evidence="1">Uncharacterized protein</fullName>
    </submittedName>
</protein>